<dbReference type="InterPro" id="IPR004256">
    <property type="entry name" value="DUF234"/>
</dbReference>
<evidence type="ECO:0000313" key="3">
    <source>
        <dbReference type="EMBL" id="KUK60417.1"/>
    </source>
</evidence>
<dbReference type="Proteomes" id="UP000054598">
    <property type="component" value="Unassembled WGS sequence"/>
</dbReference>
<dbReference type="SUPFAM" id="SSF46785">
    <property type="entry name" value="Winged helix' DNA-binding domain"/>
    <property type="match status" value="1"/>
</dbReference>
<dbReference type="PATRIC" id="fig|2198.3.peg.1366"/>
<reference evidence="5 6" key="2">
    <citation type="journal article" date="2015" name="MBio">
        <title>Genome-Resolved Metagenomic Analysis Reveals Roles for Candidate Phyla and Other Microbial Community Members in Biogeochemical Transformations in Oil Reservoirs.</title>
        <authorList>
            <person name="Hu P."/>
            <person name="Tom L."/>
            <person name="Singh A."/>
            <person name="Thomas B.C."/>
            <person name="Baker B.J."/>
            <person name="Piceno Y.M."/>
            <person name="Andersen G.L."/>
            <person name="Banfield J.F."/>
        </authorList>
    </citation>
    <scope>NUCLEOTIDE SEQUENCE [LARGE SCALE GENOMIC DNA]</scope>
</reference>
<evidence type="ECO:0000259" key="2">
    <source>
        <dbReference type="Pfam" id="PF03008"/>
    </source>
</evidence>
<name>A0A101IS27_9EURY</name>
<dbReference type="Pfam" id="PF01637">
    <property type="entry name" value="ATPase_2"/>
    <property type="match status" value="1"/>
</dbReference>
<evidence type="ECO:0000313" key="4">
    <source>
        <dbReference type="EMBL" id="KUL00367.1"/>
    </source>
</evidence>
<evidence type="ECO:0000313" key="5">
    <source>
        <dbReference type="Proteomes" id="UP000054323"/>
    </source>
</evidence>
<accession>A0A101IS27</accession>
<gene>
    <name evidence="3" type="ORF">XD82_1619</name>
    <name evidence="4" type="ORF">XE10_1439</name>
</gene>
<sequence length="478" mass="55486">MHQQSFVDRERELQFLTDRYCSPVPECLILYGRRRVGKTTLLARLLQTVPGFYFLASEEGTARNVQDFSHYAGEFLNDPDFERSRYPDWETVIKALVRHRNFSPPPGKKVVIVIDEFPYLIARDQATPSLFQKVWDTVLSREPVMLVISGSSVSTMETEVLGYTSPLYGRRTGQWQLEPLSYPYLRRFLPYDEEDLVMTWCVIGGIPAYLRLFRPDRTFWENVEEQILRKGAYLYSEAEILMQYEFREAGNYMAILRALAAGYTALTPLCHETGLDKGLVSKYLAVLSRMHLIGDEVPVTAHAGYRRRHYRLTDPYLMFWFRFVYPRRAETETGQSGEVLASIREEIAPYCGLMFEQLSEDLVRRGILFSGSSYSRLGRWWQKEAEIDLVGLNEVSGDALFCECKWSALNRRQARGILAALREKACEVRWRNESRNERFALVAKSIEGKEDLREDGYQVFDLEDIARLSREYLSGMGR</sequence>
<dbReference type="InterPro" id="IPR036390">
    <property type="entry name" value="WH_DNA-bd_sf"/>
</dbReference>
<protein>
    <recommendedName>
        <fullName evidence="7">ATPase</fullName>
    </recommendedName>
</protein>
<proteinExistence type="predicted"/>
<dbReference type="PANTHER" id="PTHR34704:SF1">
    <property type="entry name" value="ATPASE"/>
    <property type="match status" value="1"/>
</dbReference>
<feature type="domain" description="ATPase" evidence="1">
    <location>
        <begin position="6"/>
        <end position="211"/>
    </location>
</feature>
<evidence type="ECO:0000313" key="6">
    <source>
        <dbReference type="Proteomes" id="UP000054598"/>
    </source>
</evidence>
<dbReference type="GO" id="GO:0005524">
    <property type="term" value="F:ATP binding"/>
    <property type="evidence" value="ECO:0007669"/>
    <property type="project" value="InterPro"/>
</dbReference>
<dbReference type="Proteomes" id="UP000054323">
    <property type="component" value="Unassembled WGS sequence"/>
</dbReference>
<organism evidence="4 6">
    <name type="scientific">Methanoculleus marisnigri</name>
    <dbReference type="NCBI Taxonomy" id="2198"/>
    <lineage>
        <taxon>Archaea</taxon>
        <taxon>Methanobacteriati</taxon>
        <taxon>Methanobacteriota</taxon>
        <taxon>Stenosarchaea group</taxon>
        <taxon>Methanomicrobia</taxon>
        <taxon>Methanomicrobiales</taxon>
        <taxon>Methanomicrobiaceae</taxon>
        <taxon>Methanoculleus</taxon>
    </lineage>
</organism>
<comment type="caution">
    <text evidence="4">The sequence shown here is derived from an EMBL/GenBank/DDBJ whole genome shotgun (WGS) entry which is preliminary data.</text>
</comment>
<feature type="domain" description="DUF234" evidence="2">
    <location>
        <begin position="320"/>
        <end position="417"/>
    </location>
</feature>
<evidence type="ECO:0000259" key="1">
    <source>
        <dbReference type="Pfam" id="PF01637"/>
    </source>
</evidence>
<dbReference type="AlphaFoldDB" id="A0A101IS27"/>
<dbReference type="Gene3D" id="3.40.50.300">
    <property type="entry name" value="P-loop containing nucleotide triphosphate hydrolases"/>
    <property type="match status" value="1"/>
</dbReference>
<dbReference type="InterPro" id="IPR027417">
    <property type="entry name" value="P-loop_NTPase"/>
</dbReference>
<dbReference type="SUPFAM" id="SSF52540">
    <property type="entry name" value="P-loop containing nucleoside triphosphate hydrolases"/>
    <property type="match status" value="1"/>
</dbReference>
<dbReference type="EMBL" id="LGGD01000234">
    <property type="protein sequence ID" value="KUK60417.1"/>
    <property type="molecule type" value="Genomic_DNA"/>
</dbReference>
<dbReference type="Pfam" id="PF03008">
    <property type="entry name" value="DUF234"/>
    <property type="match status" value="1"/>
</dbReference>
<reference evidence="4" key="1">
    <citation type="journal article" date="2015" name="MBio">
        <title>Genome-resolved metagenomic analysis reveals roles for candidate phyla and other microbial community members in biogeochemical transformations in oil reservoirs.</title>
        <authorList>
            <person name="Hu P."/>
            <person name="Tom L."/>
            <person name="Singh A."/>
            <person name="Thomas B.C."/>
            <person name="Baker B.J."/>
            <person name="Piceno Y.M."/>
            <person name="Andersen G.L."/>
            <person name="Banfield J.F."/>
        </authorList>
    </citation>
    <scope>NUCLEOTIDE SEQUENCE [LARGE SCALE GENOMIC DNA]</scope>
    <source>
        <strain evidence="3">62_101</strain>
        <strain evidence="4">63_41</strain>
    </source>
</reference>
<evidence type="ECO:0008006" key="7">
    <source>
        <dbReference type="Google" id="ProtNLM"/>
    </source>
</evidence>
<dbReference type="EMBL" id="LGHE01000176">
    <property type="protein sequence ID" value="KUL00367.1"/>
    <property type="molecule type" value="Genomic_DNA"/>
</dbReference>
<dbReference type="InterPro" id="IPR011579">
    <property type="entry name" value="ATPase_dom"/>
</dbReference>
<dbReference type="PANTHER" id="PTHR34704">
    <property type="entry name" value="ATPASE"/>
    <property type="match status" value="1"/>
</dbReference>